<comment type="caution">
    <text evidence="1">The sequence shown here is derived from an EMBL/GenBank/DDBJ whole genome shotgun (WGS) entry which is preliminary data.</text>
</comment>
<keyword evidence="1" id="KW-0378">Hydrolase</keyword>
<reference evidence="1 2" key="1">
    <citation type="submission" date="2020-07" db="EMBL/GenBank/DDBJ databases">
        <title>Sequencing the genomes of 1000 actinobacteria strains.</title>
        <authorList>
            <person name="Klenk H.-P."/>
        </authorList>
    </citation>
    <scope>NUCLEOTIDE SEQUENCE [LARGE SCALE GENOMIC DNA]</scope>
    <source>
        <strain evidence="1 2">DSM 18448</strain>
    </source>
</reference>
<accession>A0A852ZII8</accession>
<dbReference type="AlphaFoldDB" id="A0A852ZII8"/>
<dbReference type="SUPFAM" id="SSF53474">
    <property type="entry name" value="alpha/beta-Hydrolases"/>
    <property type="match status" value="1"/>
</dbReference>
<dbReference type="Gene3D" id="3.40.50.1820">
    <property type="entry name" value="alpha/beta hydrolase"/>
    <property type="match status" value="1"/>
</dbReference>
<evidence type="ECO:0000313" key="2">
    <source>
        <dbReference type="Proteomes" id="UP000579605"/>
    </source>
</evidence>
<name>A0A852ZII8_9ACTN</name>
<dbReference type="Proteomes" id="UP000579605">
    <property type="component" value="Unassembled WGS sequence"/>
</dbReference>
<evidence type="ECO:0000313" key="1">
    <source>
        <dbReference type="EMBL" id="NYH92867.1"/>
    </source>
</evidence>
<sequence length="352" mass="38755">MEYAFLVGQDELVLRHRTVTPLAWLSFDRAGLALADWQPRARRKLAELLGVDGYPELGRVMEMRQTEHDGVEVVAVVMEVSVDLSIPAYLLRPIGSSLPAARSAVIALHGHGQVDECRGIPGVREDYHHNFAHILAQAGHTVLLPELRGFGALQDLAQHREGESLTYWRWGQQMTYTLLTDGFQNGRTLMGDTIEDLLRWEEWLAVTCHVRQFDAVGISWGGDLACTYPVFSRRVRSIFARGTLGSFTAVFAQCGNAPAHCVPGVLGWLDRADIAGLNAPRRLALHFGELDVPGPDNGSASFNETVPESFQRLRRIYAASGAPDGVSLHTTPNSGHEMDNDLLLSVLAKLTD</sequence>
<organism evidence="1 2">
    <name type="scientific">Actinopolymorpha rutila</name>
    <dbReference type="NCBI Taxonomy" id="446787"/>
    <lineage>
        <taxon>Bacteria</taxon>
        <taxon>Bacillati</taxon>
        <taxon>Actinomycetota</taxon>
        <taxon>Actinomycetes</taxon>
        <taxon>Propionibacteriales</taxon>
        <taxon>Actinopolymorphaceae</taxon>
        <taxon>Actinopolymorpha</taxon>
    </lineage>
</organism>
<dbReference type="RefSeq" id="WP_179790276.1">
    <property type="nucleotide sequence ID" value="NZ_BAAARR010000041.1"/>
</dbReference>
<dbReference type="GO" id="GO:0016787">
    <property type="term" value="F:hydrolase activity"/>
    <property type="evidence" value="ECO:0007669"/>
    <property type="project" value="UniProtKB-KW"/>
</dbReference>
<protein>
    <submittedName>
        <fullName evidence="1">Dienelactone hydrolase</fullName>
    </submittedName>
</protein>
<proteinExistence type="predicted"/>
<dbReference type="EMBL" id="JACBZH010000001">
    <property type="protein sequence ID" value="NYH92867.1"/>
    <property type="molecule type" value="Genomic_DNA"/>
</dbReference>
<keyword evidence="2" id="KW-1185">Reference proteome</keyword>
<dbReference type="InterPro" id="IPR029058">
    <property type="entry name" value="AB_hydrolase_fold"/>
</dbReference>
<gene>
    <name evidence="1" type="ORF">F4554_005505</name>
</gene>